<keyword evidence="1" id="KW-0732">Signal</keyword>
<feature type="domain" description="SLH" evidence="2">
    <location>
        <begin position="181"/>
        <end position="244"/>
    </location>
</feature>
<evidence type="ECO:0000259" key="2">
    <source>
        <dbReference type="PROSITE" id="PS51272"/>
    </source>
</evidence>
<dbReference type="PROSITE" id="PS51272">
    <property type="entry name" value="SLH"/>
    <property type="match status" value="2"/>
</dbReference>
<name>A0A917LUS4_9BACL</name>
<comment type="caution">
    <text evidence="3">The sequence shown here is derived from an EMBL/GenBank/DDBJ whole genome shotgun (WGS) entry which is preliminary data.</text>
</comment>
<protein>
    <recommendedName>
        <fullName evidence="2">SLH domain-containing protein</fullName>
    </recommendedName>
</protein>
<proteinExistence type="predicted"/>
<dbReference type="Pfam" id="PF00395">
    <property type="entry name" value="SLH"/>
    <property type="match status" value="2"/>
</dbReference>
<reference evidence="3 4" key="1">
    <citation type="journal article" date="2014" name="Int. J. Syst. Evol. Microbiol.">
        <title>Complete genome sequence of Corynebacterium casei LMG S-19264T (=DSM 44701T), isolated from a smear-ripened cheese.</title>
        <authorList>
            <consortium name="US DOE Joint Genome Institute (JGI-PGF)"/>
            <person name="Walter F."/>
            <person name="Albersmeier A."/>
            <person name="Kalinowski J."/>
            <person name="Ruckert C."/>
        </authorList>
    </citation>
    <scope>NUCLEOTIDE SEQUENCE [LARGE SCALE GENOMIC DNA]</scope>
    <source>
        <strain evidence="3 4">CGMCC 1.15286</strain>
    </source>
</reference>
<gene>
    <name evidence="3" type="ORF">GCM10010918_09780</name>
</gene>
<dbReference type="InterPro" id="IPR001119">
    <property type="entry name" value="SLH_dom"/>
</dbReference>
<organism evidence="3 4">
    <name type="scientific">Paenibacillus radicis</name>
    <name type="common">ex Gao et al. 2016</name>
    <dbReference type="NCBI Taxonomy" id="1737354"/>
    <lineage>
        <taxon>Bacteria</taxon>
        <taxon>Bacillati</taxon>
        <taxon>Bacillota</taxon>
        <taxon>Bacilli</taxon>
        <taxon>Bacillales</taxon>
        <taxon>Paenibacillaceae</taxon>
        <taxon>Paenibacillus</taxon>
    </lineage>
</organism>
<feature type="chain" id="PRO_5037828130" description="SLH domain-containing protein" evidence="1">
    <location>
        <begin position="36"/>
        <end position="831"/>
    </location>
</feature>
<dbReference type="AlphaFoldDB" id="A0A917LUS4"/>
<dbReference type="RefSeq" id="WP_188887762.1">
    <property type="nucleotide sequence ID" value="NZ_BMHY01000001.1"/>
</dbReference>
<keyword evidence="4" id="KW-1185">Reference proteome</keyword>
<dbReference type="Proteomes" id="UP000600247">
    <property type="component" value="Unassembled WGS sequence"/>
</dbReference>
<feature type="domain" description="SLH" evidence="2">
    <location>
        <begin position="39"/>
        <end position="106"/>
    </location>
</feature>
<evidence type="ECO:0000313" key="4">
    <source>
        <dbReference type="Proteomes" id="UP000600247"/>
    </source>
</evidence>
<dbReference type="EMBL" id="BMHY01000001">
    <property type="protein sequence ID" value="GGG58678.1"/>
    <property type="molecule type" value="Genomic_DNA"/>
</dbReference>
<evidence type="ECO:0000313" key="3">
    <source>
        <dbReference type="EMBL" id="GGG58678.1"/>
    </source>
</evidence>
<feature type="signal peptide" evidence="1">
    <location>
        <begin position="1"/>
        <end position="35"/>
    </location>
</feature>
<sequence>MPSQSSRTKLVASALAFTLLAGGVPAILPAQSAYAAAIGNTPFTDVSAGHWAEKHIAKLALQGIVNGYVTVNGTSEFRPAKSVTQEEAIVMALRFAGLQNEVQVGGTVTFPDSFKVSAYFKPYVKLALDKGILDEKEEFAIAAGNGGKGWGDIAASREWITKLLVRAIGENNKALQLANTKSAFNDDGQIASNYRGYVNASVSLGLVKGVTADKFDPKAPVNRMSLAALFSRAEALFPVQYEGQINGIVTKLSSSSVTVYNGGTEQTYTVGSDTLFYRADSDTAINASAIKLYTKISVITKLGKAVYLESLSDEQQIETITAKLDRVNAAGKYIYVWINDEPVKINFGDDLTILDVSGNTIKLADLKRDSSLTITLDKFRDQRLAVKLVADQQTGAGTVKGQFFNADNTIITYMDANKELVTKFLASKVDVTIPGINSATIDDLVKEADEIEITLNDNDRVTAVKVVNRNVETLNGATVESYSPDKKMMVIIDASGKNASIIYLNDKTKIDYNGKAISVADAAEYLTKGRKLNINASGQAAISVQFIYKQTGVITSINTSSSTLSINDGKSIISVPYVSGPTVELGGQSYGTLTDLKVGDTVTALLDSNQTRASTIQLHKTYQYTVTSINSQNKRVTVSTGVGSATRDLDLSGIDITDEKGTKLSVDKLSLGTNINVAYIGKAIQYVKAIEYTYGTIQSVNTTGFVVGFKNGTTKSISVGANFKVNKGTSSAANLSLLQAGDIVEVYLDAGDTVIVNVAVGEQRTFTSYSASDSTLWTLMTSSADNANFFRVTEETKVTYKGDNIAISTLKSGDAIIVYGFRNKAYEIKKV</sequence>
<accession>A0A917LUS4</accession>
<evidence type="ECO:0000256" key="1">
    <source>
        <dbReference type="SAM" id="SignalP"/>
    </source>
</evidence>